<dbReference type="Proteomes" id="UP000444980">
    <property type="component" value="Unassembled WGS sequence"/>
</dbReference>
<reference evidence="2" key="1">
    <citation type="submission" date="2019-06" db="EMBL/GenBank/DDBJ databases">
        <title>Gordonia isolated from sludge of a wastewater treatment plant.</title>
        <authorList>
            <person name="Tamura T."/>
            <person name="Aoyama K."/>
            <person name="Kang Y."/>
            <person name="Saito S."/>
            <person name="Akiyama N."/>
            <person name="Yazawa K."/>
            <person name="Gonoi T."/>
            <person name="Mikami Y."/>
        </authorList>
    </citation>
    <scope>NUCLEOTIDE SEQUENCE [LARGE SCALE GENOMIC DNA]</scope>
    <source>
        <strain evidence="2">NBRC 107697</strain>
    </source>
</reference>
<accession>A0A7I9UXS0</accession>
<evidence type="ECO:0000313" key="1">
    <source>
        <dbReference type="EMBL" id="GED97709.1"/>
    </source>
</evidence>
<protein>
    <submittedName>
        <fullName evidence="1">Uncharacterized protein</fullName>
    </submittedName>
</protein>
<dbReference type="OrthoDB" id="3863176at2"/>
<organism evidence="1 2">
    <name type="scientific">Gordonia crocea</name>
    <dbReference type="NCBI Taxonomy" id="589162"/>
    <lineage>
        <taxon>Bacteria</taxon>
        <taxon>Bacillati</taxon>
        <taxon>Actinomycetota</taxon>
        <taxon>Actinomycetes</taxon>
        <taxon>Mycobacteriales</taxon>
        <taxon>Gordoniaceae</taxon>
        <taxon>Gordonia</taxon>
    </lineage>
</organism>
<comment type="caution">
    <text evidence="1">The sequence shown here is derived from an EMBL/GenBank/DDBJ whole genome shotgun (WGS) entry which is preliminary data.</text>
</comment>
<gene>
    <name evidence="1" type="ORF">nbrc107697_17480</name>
</gene>
<proteinExistence type="predicted"/>
<evidence type="ECO:0000313" key="2">
    <source>
        <dbReference type="Proteomes" id="UP000444980"/>
    </source>
</evidence>
<sequence>MPHFDSTDWDVVPAYVEAQDLRLLEAWTEKLDAEVSTLAHGTLGLRSGDVWDSQSLRAAERYFTQDEERALALREVFTKYLGEGMRRAVDGQWVCLPTAVDLAGGVGLRPARSWPWQYLIPVTPLLDVALEKLSGTVWADELASIRSDGPAWLPLGCQSL</sequence>
<dbReference type="EMBL" id="BJOU01000001">
    <property type="protein sequence ID" value="GED97709.1"/>
    <property type="molecule type" value="Genomic_DNA"/>
</dbReference>
<name>A0A7I9UXS0_9ACTN</name>
<keyword evidence="2" id="KW-1185">Reference proteome</keyword>
<dbReference type="RefSeq" id="WP_161927000.1">
    <property type="nucleotide sequence ID" value="NZ_BJOU01000001.1"/>
</dbReference>
<dbReference type="AlphaFoldDB" id="A0A7I9UXS0"/>